<keyword evidence="3" id="KW-0813">Transport</keyword>
<comment type="subcellular location">
    <subcellularLocation>
        <location evidence="1">Cell envelope</location>
    </subcellularLocation>
</comment>
<dbReference type="PROSITE" id="PS01124">
    <property type="entry name" value="HTH_ARAC_FAMILY_2"/>
    <property type="match status" value="1"/>
</dbReference>
<feature type="domain" description="HTH araC/xylS-type" evidence="9">
    <location>
        <begin position="15"/>
        <end position="113"/>
    </location>
</feature>
<dbReference type="EMBL" id="JBHMAG010000012">
    <property type="protein sequence ID" value="MFB9753065.1"/>
    <property type="molecule type" value="Genomic_DNA"/>
</dbReference>
<evidence type="ECO:0000256" key="5">
    <source>
        <dbReference type="ARBA" id="ARBA00023015"/>
    </source>
</evidence>
<evidence type="ECO:0000256" key="6">
    <source>
        <dbReference type="ARBA" id="ARBA00023125"/>
    </source>
</evidence>
<dbReference type="PRINTS" id="PR00032">
    <property type="entry name" value="HTHARAC"/>
</dbReference>
<keyword evidence="7" id="KW-0804">Transcription</keyword>
<comment type="similarity">
    <text evidence="2">Belongs to the bacterial solute-binding protein 8 family.</text>
</comment>
<evidence type="ECO:0000259" key="9">
    <source>
        <dbReference type="PROSITE" id="PS01124"/>
    </source>
</evidence>
<dbReference type="InterPro" id="IPR018062">
    <property type="entry name" value="HTH_AraC-typ_CS"/>
</dbReference>
<feature type="region of interest" description="Disordered" evidence="8">
    <location>
        <begin position="186"/>
        <end position="214"/>
    </location>
</feature>
<gene>
    <name evidence="11" type="ORF">ACFFNY_15985</name>
</gene>
<keyword evidence="5" id="KW-0805">Transcription regulation</keyword>
<evidence type="ECO:0000256" key="2">
    <source>
        <dbReference type="ARBA" id="ARBA00008814"/>
    </source>
</evidence>
<evidence type="ECO:0000256" key="7">
    <source>
        <dbReference type="ARBA" id="ARBA00023163"/>
    </source>
</evidence>
<dbReference type="InterPro" id="IPR002491">
    <property type="entry name" value="ABC_transptr_periplasmic_BD"/>
</dbReference>
<dbReference type="PROSITE" id="PS50983">
    <property type="entry name" value="FE_B12_PBP"/>
    <property type="match status" value="1"/>
</dbReference>
<evidence type="ECO:0000256" key="4">
    <source>
        <dbReference type="ARBA" id="ARBA00022729"/>
    </source>
</evidence>
<keyword evidence="12" id="KW-1185">Reference proteome</keyword>
<dbReference type="RefSeq" id="WP_379118559.1">
    <property type="nucleotide sequence ID" value="NZ_JBHMAG010000012.1"/>
</dbReference>
<evidence type="ECO:0000256" key="8">
    <source>
        <dbReference type="SAM" id="MobiDB-lite"/>
    </source>
</evidence>
<dbReference type="SUPFAM" id="SSF46689">
    <property type="entry name" value="Homeodomain-like"/>
    <property type="match status" value="2"/>
</dbReference>
<dbReference type="InterPro" id="IPR020449">
    <property type="entry name" value="Tscrpt_reg_AraC-type_HTH"/>
</dbReference>
<proteinExistence type="inferred from homology"/>
<dbReference type="PANTHER" id="PTHR30532">
    <property type="entry name" value="IRON III DICITRATE-BINDING PERIPLASMIC PROTEIN"/>
    <property type="match status" value="1"/>
</dbReference>
<evidence type="ECO:0000313" key="12">
    <source>
        <dbReference type="Proteomes" id="UP001589619"/>
    </source>
</evidence>
<dbReference type="Gene3D" id="1.10.10.60">
    <property type="entry name" value="Homeodomain-like"/>
    <property type="match status" value="2"/>
</dbReference>
<evidence type="ECO:0000256" key="3">
    <source>
        <dbReference type="ARBA" id="ARBA00022448"/>
    </source>
</evidence>
<dbReference type="PANTHER" id="PTHR30532:SF26">
    <property type="entry name" value="IRON(3+)-HYDROXAMATE-BINDING PROTEIN FHUD"/>
    <property type="match status" value="1"/>
</dbReference>
<reference evidence="11 12" key="1">
    <citation type="submission" date="2024-09" db="EMBL/GenBank/DDBJ databases">
        <authorList>
            <person name="Sun Q."/>
            <person name="Mori K."/>
        </authorList>
    </citation>
    <scope>NUCLEOTIDE SEQUENCE [LARGE SCALE GENOMIC DNA]</scope>
    <source>
        <strain evidence="11 12">JCM 12520</strain>
    </source>
</reference>
<feature type="domain" description="Fe/B12 periplasmic-binding" evidence="10">
    <location>
        <begin position="234"/>
        <end position="492"/>
    </location>
</feature>
<comment type="caution">
    <text evidence="11">The sequence shown here is derived from an EMBL/GenBank/DDBJ whole genome shotgun (WGS) entry which is preliminary data.</text>
</comment>
<dbReference type="InterPro" id="IPR009057">
    <property type="entry name" value="Homeodomain-like_sf"/>
</dbReference>
<organism evidence="11 12">
    <name type="scientific">Paenibacillus hodogayensis</name>
    <dbReference type="NCBI Taxonomy" id="279208"/>
    <lineage>
        <taxon>Bacteria</taxon>
        <taxon>Bacillati</taxon>
        <taxon>Bacillota</taxon>
        <taxon>Bacilli</taxon>
        <taxon>Bacillales</taxon>
        <taxon>Paenibacillaceae</taxon>
        <taxon>Paenibacillus</taxon>
    </lineage>
</organism>
<evidence type="ECO:0000313" key="11">
    <source>
        <dbReference type="EMBL" id="MFB9753065.1"/>
    </source>
</evidence>
<accession>A0ABV5VY28</accession>
<dbReference type="SUPFAM" id="SSF53807">
    <property type="entry name" value="Helical backbone' metal receptor"/>
    <property type="match status" value="1"/>
</dbReference>
<evidence type="ECO:0000259" key="10">
    <source>
        <dbReference type="PROSITE" id="PS50983"/>
    </source>
</evidence>
<name>A0ABV5VY28_9BACL</name>
<dbReference type="Proteomes" id="UP001589619">
    <property type="component" value="Unassembled WGS sequence"/>
</dbReference>
<feature type="compositionally biased region" description="Polar residues" evidence="8">
    <location>
        <begin position="186"/>
        <end position="205"/>
    </location>
</feature>
<keyword evidence="6" id="KW-0238">DNA-binding</keyword>
<keyword evidence="4" id="KW-0732">Signal</keyword>
<dbReference type="InterPro" id="IPR018060">
    <property type="entry name" value="HTH_AraC"/>
</dbReference>
<dbReference type="InterPro" id="IPR051313">
    <property type="entry name" value="Bact_iron-sidero_bind"/>
</dbReference>
<dbReference type="SMART" id="SM00342">
    <property type="entry name" value="HTH_ARAC"/>
    <property type="match status" value="1"/>
</dbReference>
<dbReference type="PROSITE" id="PS00041">
    <property type="entry name" value="HTH_ARAC_FAMILY_1"/>
    <property type="match status" value="1"/>
</dbReference>
<dbReference type="Pfam" id="PF01497">
    <property type="entry name" value="Peripla_BP_2"/>
    <property type="match status" value="1"/>
</dbReference>
<sequence>MPEKEAKGGSPDLVTQILRYIDEHYEESIAMEDLAELLDCSISYMSRVFKAQVGTSPIDYLIQIRMDRARERLASTEWSIQKIAQSVGYADVYYFSRLFKKQSGLSPIQFRKRAEIQREVQHIPSARSTLSIVSESPFLYSIDENENHYYEEGDTEKAMYRDKKTSLAAVMLLCLTLLLSACQTGGNQGSPANQPSAAQSPSTHAGTKDSNKADGTRVYKHLRGETAIPKQPKRIVTAFHVGQPMALGVKPLGSSTYILQNPAIDTKGMEDLGVPLNLEKITSLDPDLIILIDAYVESGGGYDAFSKIAPTIVIEPYYDPVKDIALMGDILGKEEEAKRWTEEFEKKIVAAKKQVNEAIPANETFTIVSFFEKSPRVYRDQNMGGNILYKYLGLKPQQKVLSDLINSGQKPPYSEVSAEVLSEFIGDNLFVAVNDGNRAAFESFKKTGIWNNLGAVKNGKVYTIDYDLFLQSDPIAVTKQVDLLTNILTGKNK</sequence>
<evidence type="ECO:0000256" key="1">
    <source>
        <dbReference type="ARBA" id="ARBA00004196"/>
    </source>
</evidence>
<dbReference type="Gene3D" id="3.40.50.1980">
    <property type="entry name" value="Nitrogenase molybdenum iron protein domain"/>
    <property type="match status" value="2"/>
</dbReference>
<protein>
    <submittedName>
        <fullName evidence="11">AraC family transcriptional regulator</fullName>
    </submittedName>
</protein>
<dbReference type="Pfam" id="PF12833">
    <property type="entry name" value="HTH_18"/>
    <property type="match status" value="1"/>
</dbReference>